<proteinExistence type="predicted"/>
<dbReference type="SUPFAM" id="SSF51735">
    <property type="entry name" value="NAD(P)-binding Rossmann-fold domains"/>
    <property type="match status" value="1"/>
</dbReference>
<dbReference type="InterPro" id="IPR036291">
    <property type="entry name" value="NAD(P)-bd_dom_sf"/>
</dbReference>
<dbReference type="PANTHER" id="PTHR12126">
    <property type="entry name" value="NADH-UBIQUINONE OXIDOREDUCTASE 39 KDA SUBUNIT-RELATED"/>
    <property type="match status" value="1"/>
</dbReference>
<accession>U1PI15</accession>
<organism evidence="2 3">
    <name type="scientific">Haloquadratum walsbyi J07HQW1</name>
    <dbReference type="NCBI Taxonomy" id="1238424"/>
    <lineage>
        <taxon>Archaea</taxon>
        <taxon>Methanobacteriati</taxon>
        <taxon>Methanobacteriota</taxon>
        <taxon>Stenosarchaea group</taxon>
        <taxon>Halobacteria</taxon>
        <taxon>Halobacteriales</taxon>
        <taxon>Haloferacaceae</taxon>
        <taxon>Haloquadratum</taxon>
    </lineage>
</organism>
<name>U1PI15_9EURY</name>
<dbReference type="Gene3D" id="3.40.50.720">
    <property type="entry name" value="NAD(P)-binding Rossmann-like Domain"/>
    <property type="match status" value="1"/>
</dbReference>
<dbReference type="AlphaFoldDB" id="U1PI15"/>
<protein>
    <submittedName>
        <fullName evidence="2">Putative nucleoside-diphosphate-sugar epimerase</fullName>
    </submittedName>
</protein>
<dbReference type="CDD" id="cd05271">
    <property type="entry name" value="NDUFA9_like_SDR_a"/>
    <property type="match status" value="1"/>
</dbReference>
<evidence type="ECO:0000259" key="1">
    <source>
        <dbReference type="Pfam" id="PF13460"/>
    </source>
</evidence>
<dbReference type="EMBL" id="KE356560">
    <property type="protein sequence ID" value="ERG93282.1"/>
    <property type="molecule type" value="Genomic_DNA"/>
</dbReference>
<dbReference type="PANTHER" id="PTHR12126:SF11">
    <property type="entry name" value="NADH DEHYDROGENASE [UBIQUINONE] 1 ALPHA SUBCOMPLEX SUBUNIT 9, MITOCHONDRIAL"/>
    <property type="match status" value="1"/>
</dbReference>
<dbReference type="FunFam" id="3.40.50.720:FF:000702">
    <property type="entry name" value="NADH dehydrogenase (Ubiquinone)"/>
    <property type="match status" value="1"/>
</dbReference>
<dbReference type="Pfam" id="PF13460">
    <property type="entry name" value="NAD_binding_10"/>
    <property type="match status" value="1"/>
</dbReference>
<sequence length="306" mass="32602">MDVLVIGGSGFIGTRLCAELSGRNHNVTAVSRSPDDSELPGDVETQMGDITAYDSLSGLFDNIDAVYNLVALSPLFKPSGGDDMHDIVHRQGTENIVRAAEASDVSHLVQVSALGADSDGTTAYIRAKGRAETAVINSDLEFTIFRPSVVFGEGGEFISFTRLLAPPYISALPGGGKTRFQPIWVGDLVPMLADAIEADTHRGEVYKIGGPERLTLAEIAQMIHTANGRSTTIVPVPMSLAKVGLTIGDAIPGFPMGVDQYRSLQLDNVTHENDIDAFEKTLDDLTTLEAYLTGDIDNPGDTRVPA</sequence>
<dbReference type="STRING" id="1238424.J07HQW1_03343"/>
<evidence type="ECO:0000313" key="2">
    <source>
        <dbReference type="EMBL" id="ERG93282.1"/>
    </source>
</evidence>
<gene>
    <name evidence="2" type="ORF">J07HQW1_03343</name>
</gene>
<feature type="domain" description="NAD(P)-binding" evidence="1">
    <location>
        <begin position="7"/>
        <end position="149"/>
    </location>
</feature>
<dbReference type="HOGENOM" id="CLU_007383_6_5_2"/>
<dbReference type="GO" id="GO:0044877">
    <property type="term" value="F:protein-containing complex binding"/>
    <property type="evidence" value="ECO:0007669"/>
    <property type="project" value="TreeGrafter"/>
</dbReference>
<dbReference type="Proteomes" id="UP000030649">
    <property type="component" value="Unassembled WGS sequence"/>
</dbReference>
<reference evidence="2 3" key="1">
    <citation type="journal article" date="2013" name="PLoS ONE">
        <title>Assembly-driven community genomics of a hypersaline microbial ecosystem.</title>
        <authorList>
            <person name="Podell S."/>
            <person name="Ugalde J.A."/>
            <person name="Narasingarao P."/>
            <person name="Banfield J.F."/>
            <person name="Heidelberg K.B."/>
            <person name="Allen E.E."/>
        </authorList>
    </citation>
    <scope>NUCLEOTIDE SEQUENCE [LARGE SCALE GENOMIC DNA]</scope>
    <source>
        <strain evidence="3">J07HQW1</strain>
    </source>
</reference>
<evidence type="ECO:0000313" key="3">
    <source>
        <dbReference type="Proteomes" id="UP000030649"/>
    </source>
</evidence>
<dbReference type="InterPro" id="IPR051207">
    <property type="entry name" value="ComplexI_NDUFA9_subunit"/>
</dbReference>
<dbReference type="InterPro" id="IPR016040">
    <property type="entry name" value="NAD(P)-bd_dom"/>
</dbReference>